<accession>A0A077ZSY4</accession>
<evidence type="ECO:0000313" key="1">
    <source>
        <dbReference type="EMBL" id="CDW72998.1"/>
    </source>
</evidence>
<dbReference type="InParanoid" id="A0A077ZSY4"/>
<dbReference type="EMBL" id="CCKQ01001891">
    <property type="protein sequence ID" value="CDW72998.1"/>
    <property type="molecule type" value="Genomic_DNA"/>
</dbReference>
<reference evidence="1 2" key="1">
    <citation type="submission" date="2014-06" db="EMBL/GenBank/DDBJ databases">
        <authorList>
            <person name="Swart Estienne"/>
        </authorList>
    </citation>
    <scope>NUCLEOTIDE SEQUENCE [LARGE SCALE GENOMIC DNA]</scope>
    <source>
        <strain evidence="1 2">130c</strain>
    </source>
</reference>
<proteinExistence type="predicted"/>
<keyword evidence="2" id="KW-1185">Reference proteome</keyword>
<organism evidence="1 2">
    <name type="scientific">Stylonychia lemnae</name>
    <name type="common">Ciliate</name>
    <dbReference type="NCBI Taxonomy" id="5949"/>
    <lineage>
        <taxon>Eukaryota</taxon>
        <taxon>Sar</taxon>
        <taxon>Alveolata</taxon>
        <taxon>Ciliophora</taxon>
        <taxon>Intramacronucleata</taxon>
        <taxon>Spirotrichea</taxon>
        <taxon>Stichotrichia</taxon>
        <taxon>Sporadotrichida</taxon>
        <taxon>Oxytrichidae</taxon>
        <taxon>Stylonychinae</taxon>
        <taxon>Stylonychia</taxon>
    </lineage>
</organism>
<sequence length="747" mass="87047">MSELQNKTSTQDNKYFKHPCLDPRSNKCTADEYFKEIAYQIDLQEYVNIWAICNQYFIYQVEEDESAPGQGVLTIVNFEKEQHTVKIQNFTRNLTSKQQNFNLHNSIEHISYNSGVLIEASDNQFQAIMLNETVFDNNFTTINALNQKIRKVSTDVKIQALFILEPCRNKNFSYICFETDDAILDFNRIFLTNIDSEDDSLFSYSFEQIGEINHRGTCINDPIVKIVMVFIKTFNYTIAQRASGGVDLYWNLRMKDTIEKNLVSDIAISLTSLYFKMQDGTYKYFDHNSNEDISFDQAVEISNDQLKFDQIHVRIVQNIVKIYSGMNMVHNKDTGKTLYLISHGKFLSVFDIDYMTWINHLQFEEEIFAIFKNKVSILQDDNIVDNRILQEDSDDNYISDFQVILTNGDIHQQILEIYEQNEIVSSERCKIRLQGKVLRLSEDIILNRSIFIVFKQENQDICLKQIRNDKAYDVQIPNPLKNLNAIQYQFRDKQLAYVLIQNGIKLSLYKLILNKEGPGQLNLQLLHQLNGGDTVTGTIHAITSYDIENHLIVVDELNMYVYKILEATWKIYSKQYCTGLSYFDKNTSYMICQQNRRSINPGLRMLDMEALISKDRLVAPLLKDVQIGARVNFYYDYVFARLSFIQSITNALIFPVLHWNQFNFMGYQGQGNYLCYKVIGDKFIALQSNGVLQSWDMISAKLHEKIQLEVNDYSGYSLHSTNRMDAVLLSSNYLKLMVHYKSYSDFN</sequence>
<name>A0A077ZSY4_STYLE</name>
<dbReference type="AlphaFoldDB" id="A0A077ZSY4"/>
<dbReference type="Proteomes" id="UP000039865">
    <property type="component" value="Unassembled WGS sequence"/>
</dbReference>
<protein>
    <submittedName>
        <fullName evidence="1">Uncharacterized protein</fullName>
    </submittedName>
</protein>
<evidence type="ECO:0000313" key="2">
    <source>
        <dbReference type="Proteomes" id="UP000039865"/>
    </source>
</evidence>
<gene>
    <name evidence="1" type="primary">Contig19846.g21049</name>
    <name evidence="1" type="ORF">STYLEM_1966</name>
</gene>